<dbReference type="EMBL" id="JAUKUA010000001">
    <property type="protein sequence ID" value="KAK0732101.1"/>
    <property type="molecule type" value="Genomic_DNA"/>
</dbReference>
<feature type="region of interest" description="Disordered" evidence="1">
    <location>
        <begin position="377"/>
        <end position="405"/>
    </location>
</feature>
<keyword evidence="3" id="KW-1185">Reference proteome</keyword>
<organism evidence="2 3">
    <name type="scientific">Lasiosphaeris hirsuta</name>
    <dbReference type="NCBI Taxonomy" id="260670"/>
    <lineage>
        <taxon>Eukaryota</taxon>
        <taxon>Fungi</taxon>
        <taxon>Dikarya</taxon>
        <taxon>Ascomycota</taxon>
        <taxon>Pezizomycotina</taxon>
        <taxon>Sordariomycetes</taxon>
        <taxon>Sordariomycetidae</taxon>
        <taxon>Sordariales</taxon>
        <taxon>Lasiosphaeriaceae</taxon>
        <taxon>Lasiosphaeris</taxon>
    </lineage>
</organism>
<evidence type="ECO:0000256" key="1">
    <source>
        <dbReference type="SAM" id="MobiDB-lite"/>
    </source>
</evidence>
<reference evidence="2" key="1">
    <citation type="submission" date="2023-06" db="EMBL/GenBank/DDBJ databases">
        <title>Genome-scale phylogeny and comparative genomics of the fungal order Sordariales.</title>
        <authorList>
            <consortium name="Lawrence Berkeley National Laboratory"/>
            <person name="Hensen N."/>
            <person name="Bonometti L."/>
            <person name="Westerberg I."/>
            <person name="Brannstrom I.O."/>
            <person name="Guillou S."/>
            <person name="Cros-Aarteil S."/>
            <person name="Calhoun S."/>
            <person name="Haridas S."/>
            <person name="Kuo A."/>
            <person name="Mondo S."/>
            <person name="Pangilinan J."/>
            <person name="Riley R."/>
            <person name="Labutti K."/>
            <person name="Andreopoulos B."/>
            <person name="Lipzen A."/>
            <person name="Chen C."/>
            <person name="Yanf M."/>
            <person name="Daum C."/>
            <person name="Ng V."/>
            <person name="Clum A."/>
            <person name="Steindorff A."/>
            <person name="Ohm R."/>
            <person name="Martin F."/>
            <person name="Silar P."/>
            <person name="Natvig D."/>
            <person name="Lalanne C."/>
            <person name="Gautier V."/>
            <person name="Ament-Velasquez S.L."/>
            <person name="Kruys A."/>
            <person name="Hutchinson M.I."/>
            <person name="Powell A.J."/>
            <person name="Barry K."/>
            <person name="Miller A.N."/>
            <person name="Grigoriev I.V."/>
            <person name="Debuchy R."/>
            <person name="Gladieux P."/>
            <person name="Thoren M.H."/>
            <person name="Johannesson H."/>
        </authorList>
    </citation>
    <scope>NUCLEOTIDE SEQUENCE</scope>
    <source>
        <strain evidence="2">SMH4607-1</strain>
    </source>
</reference>
<sequence>MAEVLGLISSALQAIAAVDRAVVLFDRLQNAPKQMRLVRILLGQIDHDLNALRESDNNSTGIVGHDQEGAGGNSNRHPWNQQIPAATVEEINNALAECRSFLDRYSERFSSKGTMRRIFWSALKAAELESIRGRIAEIYPLIITPLTMRLLLARMPAPVHRGQDAPLVLELEAAQAGAVLDMAPPSYRRAVAVEAGGIPVSISEGAARPYEARETAQELEAVLTVKLRDILETDAITEVDADLRNLRGATLILQGDDVPPEYRTLVLDELQVAARDEETTMLRFSCSGGTIRVKHLVPFSTPPCLSAVGSPDVYFRATHPITLLRADGHLLLHVAQPRYHFADAATRRKFQELVRARTLVDEVEGVEVLALFRDGDGRGMTGGTETTSVSWSSSSSSGGSSSWKSRVKKRRSQVVCLAQSEPLQIWRREGVDRAGGPRGAVTVTFLADTERLSGGGGGGGGGTQRDQWRVLEWHAEDLASGAEVVAGKRSAAPKEVEMWWAIHCVGAAPGVRITFRSNSEATRFAERFKPPDQESAILVGVVGSAQVQSRPSLLAPIKRQNSIGVGWLSRF</sequence>
<proteinExistence type="predicted"/>
<evidence type="ECO:0000313" key="3">
    <source>
        <dbReference type="Proteomes" id="UP001172102"/>
    </source>
</evidence>
<feature type="compositionally biased region" description="Low complexity" evidence="1">
    <location>
        <begin position="383"/>
        <end position="404"/>
    </location>
</feature>
<feature type="region of interest" description="Disordered" evidence="1">
    <location>
        <begin position="56"/>
        <end position="76"/>
    </location>
</feature>
<dbReference type="Proteomes" id="UP001172102">
    <property type="component" value="Unassembled WGS sequence"/>
</dbReference>
<protein>
    <submittedName>
        <fullName evidence="2">Uncharacterized protein</fullName>
    </submittedName>
</protein>
<name>A0AA40BDC6_9PEZI</name>
<dbReference type="AlphaFoldDB" id="A0AA40BDC6"/>
<gene>
    <name evidence="2" type="ORF">B0H67DRAFT_679596</name>
</gene>
<evidence type="ECO:0000313" key="2">
    <source>
        <dbReference type="EMBL" id="KAK0732101.1"/>
    </source>
</evidence>
<accession>A0AA40BDC6</accession>
<comment type="caution">
    <text evidence="2">The sequence shown here is derived from an EMBL/GenBank/DDBJ whole genome shotgun (WGS) entry which is preliminary data.</text>
</comment>